<dbReference type="InterPro" id="IPR013848">
    <property type="entry name" value="Methylthiotransferase_N"/>
</dbReference>
<dbReference type="EC" id="2.8.4.4" evidence="8"/>
<dbReference type="PROSITE" id="PS51449">
    <property type="entry name" value="MTTASE_N"/>
    <property type="match status" value="1"/>
</dbReference>
<dbReference type="InterPro" id="IPR023404">
    <property type="entry name" value="rSAM_horseshoe"/>
</dbReference>
<dbReference type="Pfam" id="PF00919">
    <property type="entry name" value="UPF0004"/>
    <property type="match status" value="1"/>
</dbReference>
<feature type="binding site" evidence="8">
    <location>
        <position position="45"/>
    </location>
    <ligand>
        <name>[4Fe-4S] cluster</name>
        <dbReference type="ChEBI" id="CHEBI:49883"/>
        <label>1</label>
    </ligand>
</feature>
<dbReference type="GO" id="GO:0005840">
    <property type="term" value="C:ribosome"/>
    <property type="evidence" value="ECO:0007669"/>
    <property type="project" value="UniProtKB-KW"/>
</dbReference>
<dbReference type="InterPro" id="IPR005839">
    <property type="entry name" value="Methylthiotransferase"/>
</dbReference>
<dbReference type="GO" id="GO:0035600">
    <property type="term" value="P:tRNA methylthiolation"/>
    <property type="evidence" value="ECO:0007669"/>
    <property type="project" value="UniProtKB-ARBA"/>
</dbReference>
<dbReference type="SFLD" id="SFLDG01082">
    <property type="entry name" value="B12-binding_domain_containing"/>
    <property type="match status" value="1"/>
</dbReference>
<evidence type="ECO:0000313" key="12">
    <source>
        <dbReference type="EMBL" id="TDW16128.1"/>
    </source>
</evidence>
<keyword evidence="1 8" id="KW-0004">4Fe-4S</keyword>
<name>A0A4R7ZID9_9FIRM</name>
<keyword evidence="12" id="KW-0687">Ribonucleoprotein</keyword>
<feature type="domain" description="MTTase N-terminal" evidence="10">
    <location>
        <begin position="1"/>
        <end position="115"/>
    </location>
</feature>
<feature type="binding site" evidence="8">
    <location>
        <position position="147"/>
    </location>
    <ligand>
        <name>[4Fe-4S] cluster</name>
        <dbReference type="ChEBI" id="CHEBI:49883"/>
        <label>2</label>
        <note>4Fe-4S-S-AdoMet</note>
    </ligand>
</feature>
<dbReference type="SFLD" id="SFLDG01061">
    <property type="entry name" value="methylthiotransferase"/>
    <property type="match status" value="1"/>
</dbReference>
<dbReference type="InterPro" id="IPR006638">
    <property type="entry name" value="Elp3/MiaA/NifB-like_rSAM"/>
</dbReference>
<dbReference type="InterPro" id="IPR002792">
    <property type="entry name" value="TRAM_dom"/>
</dbReference>
<dbReference type="Gene3D" id="2.40.50.140">
    <property type="entry name" value="Nucleic acid-binding proteins"/>
    <property type="match status" value="1"/>
</dbReference>
<keyword evidence="6 8" id="KW-0408">Iron</keyword>
<dbReference type="Gene3D" id="3.40.50.12160">
    <property type="entry name" value="Methylthiotransferase, N-terminal domain"/>
    <property type="match status" value="1"/>
</dbReference>
<evidence type="ECO:0000259" key="10">
    <source>
        <dbReference type="PROSITE" id="PS51449"/>
    </source>
</evidence>
<comment type="cofactor">
    <cofactor evidence="8">
        <name>[4Fe-4S] cluster</name>
        <dbReference type="ChEBI" id="CHEBI:49883"/>
    </cofactor>
    <text evidence="8">Binds 2 [4Fe-4S] clusters. One cluster is coordinated with 3 cysteines and an exchangeable S-adenosyl-L-methionine.</text>
</comment>
<comment type="catalytic activity">
    <reaction evidence="8">
        <text>L-aspartate(89)-[ribosomal protein uS12]-hydrogen + (sulfur carrier)-SH + AH2 + 2 S-adenosyl-L-methionine = 3-methylsulfanyl-L-aspartate(89)-[ribosomal protein uS12]-hydrogen + (sulfur carrier)-H + 5'-deoxyadenosine + L-methionine + A + S-adenosyl-L-homocysteine + 2 H(+)</text>
        <dbReference type="Rhea" id="RHEA:37087"/>
        <dbReference type="Rhea" id="RHEA-COMP:10460"/>
        <dbReference type="Rhea" id="RHEA-COMP:10461"/>
        <dbReference type="Rhea" id="RHEA-COMP:14737"/>
        <dbReference type="Rhea" id="RHEA-COMP:14739"/>
        <dbReference type="ChEBI" id="CHEBI:13193"/>
        <dbReference type="ChEBI" id="CHEBI:15378"/>
        <dbReference type="ChEBI" id="CHEBI:17319"/>
        <dbReference type="ChEBI" id="CHEBI:17499"/>
        <dbReference type="ChEBI" id="CHEBI:29917"/>
        <dbReference type="ChEBI" id="CHEBI:29961"/>
        <dbReference type="ChEBI" id="CHEBI:57844"/>
        <dbReference type="ChEBI" id="CHEBI:57856"/>
        <dbReference type="ChEBI" id="CHEBI:59789"/>
        <dbReference type="ChEBI" id="CHEBI:64428"/>
        <dbReference type="ChEBI" id="CHEBI:73599"/>
        <dbReference type="EC" id="2.8.4.4"/>
    </reaction>
</comment>
<dbReference type="GO" id="GO:0140101">
    <property type="term" value="F:catalytic activity, acting on a tRNA"/>
    <property type="evidence" value="ECO:0007669"/>
    <property type="project" value="UniProtKB-ARBA"/>
</dbReference>
<dbReference type="Pfam" id="PF18693">
    <property type="entry name" value="TRAM_2"/>
    <property type="match status" value="1"/>
</dbReference>
<evidence type="ECO:0000256" key="7">
    <source>
        <dbReference type="ARBA" id="ARBA00023014"/>
    </source>
</evidence>
<dbReference type="SFLD" id="SFLDS00029">
    <property type="entry name" value="Radical_SAM"/>
    <property type="match status" value="1"/>
</dbReference>
<comment type="similarity">
    <text evidence="8">Belongs to the methylthiotransferase family. RimO subfamily.</text>
</comment>
<evidence type="ECO:0000256" key="2">
    <source>
        <dbReference type="ARBA" id="ARBA00022490"/>
    </source>
</evidence>
<comment type="subcellular location">
    <subcellularLocation>
        <location evidence="8">Cytoplasm</location>
    </subcellularLocation>
</comment>
<dbReference type="SUPFAM" id="SSF102114">
    <property type="entry name" value="Radical SAM enzymes"/>
    <property type="match status" value="1"/>
</dbReference>
<dbReference type="PROSITE" id="PS50926">
    <property type="entry name" value="TRAM"/>
    <property type="match status" value="1"/>
</dbReference>
<keyword evidence="13" id="KW-1185">Reference proteome</keyword>
<keyword evidence="2 8" id="KW-0963">Cytoplasm</keyword>
<dbReference type="Proteomes" id="UP000294743">
    <property type="component" value="Unassembled WGS sequence"/>
</dbReference>
<protein>
    <recommendedName>
        <fullName evidence="8">Ribosomal protein uS12 methylthiotransferase RimO</fullName>
        <shortName evidence="8">uS12 MTTase</shortName>
        <shortName evidence="8">uS12 methylthiotransferase</shortName>
        <ecNumber evidence="8">2.8.4.4</ecNumber>
    </recommendedName>
    <alternativeName>
        <fullName evidence="8">Ribosomal protein uS12 (aspartate-C(3))-methylthiotransferase</fullName>
    </alternativeName>
    <alternativeName>
        <fullName evidence="8">Ribosome maturation factor RimO</fullName>
    </alternativeName>
</protein>
<dbReference type="InterPro" id="IPR005840">
    <property type="entry name" value="Ribosomal_uS12_MeSTrfase_RimO"/>
</dbReference>
<feature type="binding site" evidence="8">
    <location>
        <position position="78"/>
    </location>
    <ligand>
        <name>[4Fe-4S] cluster</name>
        <dbReference type="ChEBI" id="CHEBI:49883"/>
        <label>1</label>
    </ligand>
</feature>
<dbReference type="Gene3D" id="3.80.30.20">
    <property type="entry name" value="tm_1862 like domain"/>
    <property type="match status" value="1"/>
</dbReference>
<dbReference type="SFLD" id="SFLDF00274">
    <property type="entry name" value="ribosomal_protein_S12_methylth"/>
    <property type="match status" value="1"/>
</dbReference>
<dbReference type="HAMAP" id="MF_01865">
    <property type="entry name" value="MTTase_RimO"/>
    <property type="match status" value="1"/>
</dbReference>
<dbReference type="PANTHER" id="PTHR43837">
    <property type="entry name" value="RIBOSOMAL PROTEIN S12 METHYLTHIOTRANSFERASE RIMO"/>
    <property type="match status" value="1"/>
</dbReference>
<comment type="caution">
    <text evidence="12">The sequence shown here is derived from an EMBL/GenBank/DDBJ whole genome shotgun (WGS) entry which is preliminary data.</text>
</comment>
<dbReference type="InterPro" id="IPR012340">
    <property type="entry name" value="NA-bd_OB-fold"/>
</dbReference>
<accession>A0A4R7ZID9</accession>
<feature type="domain" description="Radical SAM core" evidence="11">
    <location>
        <begin position="129"/>
        <end position="359"/>
    </location>
</feature>
<feature type="binding site" evidence="8">
    <location>
        <position position="10"/>
    </location>
    <ligand>
        <name>[4Fe-4S] cluster</name>
        <dbReference type="ChEBI" id="CHEBI:49883"/>
        <label>1</label>
    </ligand>
</feature>
<keyword evidence="4 8" id="KW-0949">S-adenosyl-L-methionine</keyword>
<evidence type="ECO:0000259" key="9">
    <source>
        <dbReference type="PROSITE" id="PS50926"/>
    </source>
</evidence>
<dbReference type="SMART" id="SM00729">
    <property type="entry name" value="Elp3"/>
    <property type="match status" value="1"/>
</dbReference>
<keyword evidence="3 8" id="KW-0808">Transferase</keyword>
<evidence type="ECO:0000256" key="3">
    <source>
        <dbReference type="ARBA" id="ARBA00022679"/>
    </source>
</evidence>
<evidence type="ECO:0000256" key="4">
    <source>
        <dbReference type="ARBA" id="ARBA00022691"/>
    </source>
</evidence>
<evidence type="ECO:0000256" key="5">
    <source>
        <dbReference type="ARBA" id="ARBA00022723"/>
    </source>
</evidence>
<dbReference type="EMBL" id="SODD01000028">
    <property type="protein sequence ID" value="TDW16128.1"/>
    <property type="molecule type" value="Genomic_DNA"/>
</dbReference>
<dbReference type="NCBIfam" id="TIGR01125">
    <property type="entry name" value="30S ribosomal protein S12 methylthiotransferase RimO"/>
    <property type="match status" value="1"/>
</dbReference>
<evidence type="ECO:0000256" key="1">
    <source>
        <dbReference type="ARBA" id="ARBA00022485"/>
    </source>
</evidence>
<proteinExistence type="inferred from homology"/>
<dbReference type="Pfam" id="PF04055">
    <property type="entry name" value="Radical_SAM"/>
    <property type="match status" value="1"/>
</dbReference>
<dbReference type="OrthoDB" id="9805215at2"/>
<dbReference type="PANTHER" id="PTHR43837:SF1">
    <property type="entry name" value="RIBOSOMAL PROTEIN US12 METHYLTHIOTRANSFERASE RIMO"/>
    <property type="match status" value="1"/>
</dbReference>
<dbReference type="FunFam" id="3.80.30.20:FF:000001">
    <property type="entry name" value="tRNA-2-methylthio-N(6)-dimethylallyladenosine synthase 2"/>
    <property type="match status" value="1"/>
</dbReference>
<feature type="binding site" evidence="8">
    <location>
        <position position="150"/>
    </location>
    <ligand>
        <name>[4Fe-4S] cluster</name>
        <dbReference type="ChEBI" id="CHEBI:49883"/>
        <label>2</label>
        <note>4Fe-4S-S-AdoMet</note>
    </ligand>
</feature>
<dbReference type="PROSITE" id="PS51918">
    <property type="entry name" value="RADICAL_SAM"/>
    <property type="match status" value="1"/>
</dbReference>
<dbReference type="GO" id="GO:0103039">
    <property type="term" value="F:protein methylthiotransferase activity"/>
    <property type="evidence" value="ECO:0007669"/>
    <property type="project" value="UniProtKB-EC"/>
</dbReference>
<keyword evidence="12" id="KW-0689">Ribosomal protein</keyword>
<feature type="domain" description="TRAM" evidence="9">
    <location>
        <begin position="362"/>
        <end position="431"/>
    </location>
</feature>
<evidence type="ECO:0000256" key="8">
    <source>
        <dbReference type="HAMAP-Rule" id="MF_01865"/>
    </source>
</evidence>
<dbReference type="NCBIfam" id="TIGR00089">
    <property type="entry name" value="MiaB/RimO family radical SAM methylthiotransferase"/>
    <property type="match status" value="1"/>
</dbReference>
<feature type="binding site" evidence="8">
    <location>
        <position position="143"/>
    </location>
    <ligand>
        <name>[4Fe-4S] cluster</name>
        <dbReference type="ChEBI" id="CHEBI:49883"/>
        <label>2</label>
        <note>4Fe-4S-S-AdoMet</note>
    </ligand>
</feature>
<evidence type="ECO:0000313" key="13">
    <source>
        <dbReference type="Proteomes" id="UP000294743"/>
    </source>
</evidence>
<dbReference type="RefSeq" id="WP_134170200.1">
    <property type="nucleotide sequence ID" value="NZ_SODD01000028.1"/>
</dbReference>
<dbReference type="InterPro" id="IPR020612">
    <property type="entry name" value="Methylthiotransferase_CS"/>
</dbReference>
<dbReference type="InterPro" id="IPR007197">
    <property type="entry name" value="rSAM"/>
</dbReference>
<reference evidence="12 13" key="1">
    <citation type="submission" date="2019-03" db="EMBL/GenBank/DDBJ databases">
        <title>Genomic Encyclopedia of Type Strains, Phase IV (KMG-IV): sequencing the most valuable type-strain genomes for metagenomic binning, comparative biology and taxonomic classification.</title>
        <authorList>
            <person name="Goeker M."/>
        </authorList>
    </citation>
    <scope>NUCLEOTIDE SEQUENCE [LARGE SCALE GENOMIC DNA]</scope>
    <source>
        <strain evidence="12 13">DSM 28867</strain>
    </source>
</reference>
<evidence type="ECO:0000259" key="11">
    <source>
        <dbReference type="PROSITE" id="PS51918"/>
    </source>
</evidence>
<sequence>MKVGFISLGCSKNLVDSENIMGMFRGVHEIVNDPKEAEAIVINTCGFIESAKTEAINTILEMAEYKKANLKKLIVVGCLAQRYKDELEAEIPEVDAFVSIKEYPHLHEILEYHLGEPLKVYNKNERLLSSKPYTAYMKIAEGCSNCCTFCAIPLIRGGNVSYPKADLVEQAKTLAKSGVKELVLIAQDTTKYGLDLYGKLSLLDLLQELNTIDGLHWIRILYMYPDEIEDSLIDGMKQLDKVIPYFDIPMQHANNELLKQMNRRGTKEAVMNTISKIRETWKHPTLRTTFIVGFPGESDSDFEELCQFVKDARWDRMGAFTYSPEEDTKAYDMDHQIDDATAQARLDQLMRLQKDIALENNRAFIGERVEVLVESQEGLTGKYRGRSKMNAPDEVDGLVIFTSDEVLSFGSFVTVEITDALPYDLIGKHVQ</sequence>
<keyword evidence="7 8" id="KW-0411">Iron-sulfur</keyword>
<dbReference type="AlphaFoldDB" id="A0A4R7ZID9"/>
<organism evidence="12 13">
    <name type="scientific">Breznakia blatticola</name>
    <dbReference type="NCBI Taxonomy" id="1754012"/>
    <lineage>
        <taxon>Bacteria</taxon>
        <taxon>Bacillati</taxon>
        <taxon>Bacillota</taxon>
        <taxon>Erysipelotrichia</taxon>
        <taxon>Erysipelotrichales</taxon>
        <taxon>Erysipelotrichaceae</taxon>
        <taxon>Breznakia</taxon>
    </lineage>
</organism>
<dbReference type="PROSITE" id="PS01278">
    <property type="entry name" value="MTTASE_RADICAL"/>
    <property type="match status" value="1"/>
</dbReference>
<dbReference type="GO" id="GO:0051539">
    <property type="term" value="F:4 iron, 4 sulfur cluster binding"/>
    <property type="evidence" value="ECO:0007669"/>
    <property type="project" value="UniProtKB-UniRule"/>
</dbReference>
<dbReference type="GO" id="GO:0035599">
    <property type="term" value="F:aspartic acid methylthiotransferase activity"/>
    <property type="evidence" value="ECO:0007669"/>
    <property type="project" value="TreeGrafter"/>
</dbReference>
<gene>
    <name evidence="8" type="primary">rimO</name>
    <name evidence="12" type="ORF">EDD63_12832</name>
</gene>
<dbReference type="GO" id="GO:0005829">
    <property type="term" value="C:cytosol"/>
    <property type="evidence" value="ECO:0007669"/>
    <property type="project" value="TreeGrafter"/>
</dbReference>
<evidence type="ECO:0000256" key="6">
    <source>
        <dbReference type="ARBA" id="ARBA00023004"/>
    </source>
</evidence>
<dbReference type="GO" id="GO:0046872">
    <property type="term" value="F:metal ion binding"/>
    <property type="evidence" value="ECO:0007669"/>
    <property type="project" value="UniProtKB-KW"/>
</dbReference>
<comment type="function">
    <text evidence="8">Catalyzes the methylthiolation of an aspartic acid residue of ribosomal protein uS12.</text>
</comment>
<dbReference type="InterPro" id="IPR038135">
    <property type="entry name" value="Methylthiotransferase_N_sf"/>
</dbReference>
<keyword evidence="5 8" id="KW-0479">Metal-binding</keyword>
<dbReference type="InterPro" id="IPR058240">
    <property type="entry name" value="rSAM_sf"/>
</dbReference>